<feature type="compositionally biased region" description="Low complexity" evidence="1">
    <location>
        <begin position="35"/>
        <end position="47"/>
    </location>
</feature>
<dbReference type="VEuPathDB" id="FungiDB:TREMEDRAFT_59351"/>
<protein>
    <submittedName>
        <fullName evidence="2">Uncharacterized protein</fullName>
    </submittedName>
</protein>
<evidence type="ECO:0000256" key="1">
    <source>
        <dbReference type="SAM" id="MobiDB-lite"/>
    </source>
</evidence>
<dbReference type="AlphaFoldDB" id="A0A4V1M2W6"/>
<dbReference type="InParanoid" id="A0A4V1M2W6"/>
<sequence>MSKSASNPEIPKAEGPTLEAPNPQPPVSDAIPANSPNSEPPTATAPTSAPPTLEPPNSGDPKVAPPNPTEQEPATVDVHPESLAATSTPTDPTASQPNVLPTVSQGTIPPKPTHISPPGDEPPETIPSLRNMLLQTDTPQGQLAPPDQAISLNPTVASQDITAHSESSSSSMDIDPPSVFPTVERSPSPEVPQYCQLEKAHTSSVAFGRILSTSHLRQHISRC</sequence>
<dbReference type="EMBL" id="SDIL01000189">
    <property type="protein sequence ID" value="RXK34800.1"/>
    <property type="molecule type" value="Genomic_DNA"/>
</dbReference>
<name>A0A4V1M2W6_TREME</name>
<feature type="compositionally biased region" description="Polar residues" evidence="1">
    <location>
        <begin position="150"/>
        <end position="164"/>
    </location>
</feature>
<proteinExistence type="predicted"/>
<organism evidence="2 3">
    <name type="scientific">Tremella mesenterica</name>
    <name type="common">Jelly fungus</name>
    <dbReference type="NCBI Taxonomy" id="5217"/>
    <lineage>
        <taxon>Eukaryota</taxon>
        <taxon>Fungi</taxon>
        <taxon>Dikarya</taxon>
        <taxon>Basidiomycota</taxon>
        <taxon>Agaricomycotina</taxon>
        <taxon>Tremellomycetes</taxon>
        <taxon>Tremellales</taxon>
        <taxon>Tremellaceae</taxon>
        <taxon>Tremella</taxon>
    </lineage>
</organism>
<keyword evidence="3" id="KW-1185">Reference proteome</keyword>
<dbReference type="Proteomes" id="UP000289152">
    <property type="component" value="Unassembled WGS sequence"/>
</dbReference>
<comment type="caution">
    <text evidence="2">The sequence shown here is derived from an EMBL/GenBank/DDBJ whole genome shotgun (WGS) entry which is preliminary data.</text>
</comment>
<reference evidence="2 3" key="1">
    <citation type="submission" date="2016-06" db="EMBL/GenBank/DDBJ databases">
        <title>Evolution of pathogenesis and genome organization in the Tremellales.</title>
        <authorList>
            <person name="Cuomo C."/>
            <person name="Litvintseva A."/>
            <person name="Heitman J."/>
            <person name="Chen Y."/>
            <person name="Sun S."/>
            <person name="Springer D."/>
            <person name="Dromer F."/>
            <person name="Young S."/>
            <person name="Zeng Q."/>
            <person name="Chapman S."/>
            <person name="Gujja S."/>
            <person name="Saif S."/>
            <person name="Birren B."/>
        </authorList>
    </citation>
    <scope>NUCLEOTIDE SEQUENCE [LARGE SCALE GENOMIC DNA]</scope>
    <source>
        <strain evidence="2 3">ATCC 28783</strain>
    </source>
</reference>
<gene>
    <name evidence="2" type="ORF">M231_07946</name>
</gene>
<feature type="region of interest" description="Disordered" evidence="1">
    <location>
        <begin position="1"/>
        <end position="190"/>
    </location>
</feature>
<feature type="compositionally biased region" description="Low complexity" evidence="1">
    <location>
        <begin position="82"/>
        <end position="97"/>
    </location>
</feature>
<evidence type="ECO:0000313" key="3">
    <source>
        <dbReference type="Proteomes" id="UP000289152"/>
    </source>
</evidence>
<feature type="compositionally biased region" description="Polar residues" evidence="1">
    <location>
        <begin position="98"/>
        <end position="107"/>
    </location>
</feature>
<evidence type="ECO:0000313" key="2">
    <source>
        <dbReference type="EMBL" id="RXK34800.1"/>
    </source>
</evidence>
<accession>A0A4V1M2W6</accession>